<reference evidence="5 7" key="2">
    <citation type="journal article" date="2013" name="Nature">
        <title>Insights into bilaterian evolution from three spiralian genomes.</title>
        <authorList>
            <person name="Simakov O."/>
            <person name="Marletaz F."/>
            <person name="Cho S.J."/>
            <person name="Edsinger-Gonzales E."/>
            <person name="Havlak P."/>
            <person name="Hellsten U."/>
            <person name="Kuo D.H."/>
            <person name="Larsson T."/>
            <person name="Lv J."/>
            <person name="Arendt D."/>
            <person name="Savage R."/>
            <person name="Osoegawa K."/>
            <person name="de Jong P."/>
            <person name="Grimwood J."/>
            <person name="Chapman J.A."/>
            <person name="Shapiro H."/>
            <person name="Aerts A."/>
            <person name="Otillar R.P."/>
            <person name="Terry A.Y."/>
            <person name="Boore J.L."/>
            <person name="Grigoriev I.V."/>
            <person name="Lindberg D.R."/>
            <person name="Seaver E.C."/>
            <person name="Weisblat D.A."/>
            <person name="Putnam N.H."/>
            <person name="Rokhsar D.S."/>
        </authorList>
    </citation>
    <scope>NUCLEOTIDE SEQUENCE</scope>
    <source>
        <strain evidence="5 7">I ESC-2004</strain>
    </source>
</reference>
<protein>
    <submittedName>
        <fullName evidence="5 6">Uncharacterized protein</fullName>
    </submittedName>
</protein>
<dbReference type="EMBL" id="AMQN01008569">
    <property type="status" value="NOT_ANNOTATED_CDS"/>
    <property type="molecule type" value="Genomic_DNA"/>
</dbReference>
<dbReference type="OMA" id="NNTHECC"/>
<comment type="subcellular location">
    <subcellularLocation>
        <location evidence="1">Secreted</location>
    </subcellularLocation>
</comment>
<feature type="region of interest" description="Disordered" evidence="4">
    <location>
        <begin position="297"/>
        <end position="338"/>
    </location>
</feature>
<dbReference type="GO" id="GO:0005615">
    <property type="term" value="C:extracellular space"/>
    <property type="evidence" value="ECO:0007669"/>
    <property type="project" value="InterPro"/>
</dbReference>
<reference evidence="6" key="3">
    <citation type="submission" date="2015-06" db="UniProtKB">
        <authorList>
            <consortium name="EnsemblMetazoa"/>
        </authorList>
    </citation>
    <scope>IDENTIFICATION</scope>
</reference>
<evidence type="ECO:0000313" key="5">
    <source>
        <dbReference type="EMBL" id="ELU03084.1"/>
    </source>
</evidence>
<evidence type="ECO:0000256" key="3">
    <source>
        <dbReference type="ARBA" id="ARBA00022737"/>
    </source>
</evidence>
<dbReference type="AlphaFoldDB" id="R7UAS5"/>
<keyword evidence="3" id="KW-0677">Repeat</keyword>
<dbReference type="EMBL" id="KB303457">
    <property type="protein sequence ID" value="ELU03084.1"/>
    <property type="molecule type" value="Genomic_DNA"/>
</dbReference>
<keyword evidence="7" id="KW-1185">Reference proteome</keyword>
<reference evidence="7" key="1">
    <citation type="submission" date="2012-12" db="EMBL/GenBank/DDBJ databases">
        <authorList>
            <person name="Hellsten U."/>
            <person name="Grimwood J."/>
            <person name="Chapman J.A."/>
            <person name="Shapiro H."/>
            <person name="Aerts A."/>
            <person name="Otillar R.P."/>
            <person name="Terry A.Y."/>
            <person name="Boore J.L."/>
            <person name="Simakov O."/>
            <person name="Marletaz F."/>
            <person name="Cho S.-J."/>
            <person name="Edsinger-Gonzales E."/>
            <person name="Havlak P."/>
            <person name="Kuo D.-H."/>
            <person name="Larsson T."/>
            <person name="Lv J."/>
            <person name="Arendt D."/>
            <person name="Savage R."/>
            <person name="Osoegawa K."/>
            <person name="de Jong P."/>
            <person name="Lindberg D.R."/>
            <person name="Seaver E.C."/>
            <person name="Weisblat D.A."/>
            <person name="Putnam N.H."/>
            <person name="Grigoriev I.V."/>
            <person name="Rokhsar D.S."/>
        </authorList>
    </citation>
    <scope>NUCLEOTIDE SEQUENCE</scope>
    <source>
        <strain evidence="7">I ESC-2004</strain>
    </source>
</reference>
<evidence type="ECO:0000313" key="7">
    <source>
        <dbReference type="Proteomes" id="UP000014760"/>
    </source>
</evidence>
<organism evidence="5">
    <name type="scientific">Capitella teleta</name>
    <name type="common">Polychaete worm</name>
    <dbReference type="NCBI Taxonomy" id="283909"/>
    <lineage>
        <taxon>Eukaryota</taxon>
        <taxon>Metazoa</taxon>
        <taxon>Spiralia</taxon>
        <taxon>Lophotrochozoa</taxon>
        <taxon>Annelida</taxon>
        <taxon>Polychaeta</taxon>
        <taxon>Sedentaria</taxon>
        <taxon>Scolecida</taxon>
        <taxon>Capitellidae</taxon>
        <taxon>Capitella</taxon>
    </lineage>
</organism>
<sequence>MRHMCSSEVNTLAEKQILLKRNCCPKIDLTDKRECVVHHIKSFQRERPAAPRQLTPEQRQKMATDMGDLVCAKLAARESSETPEEVGESEEIWEEHGEELRSCCAQEGEARYACFRRTFLEKANRVCSQEEALPPFFPEHQARNILAECCAGVGHDRVECFGEHRYRYMQARKNRQSPRLVIDPETDRTTPEHLDRLICERFQQPPSVRTSRHRHRPNTKNRLRSCCAMSEEQRHGCLQQIMVSRVDSLCSREDELPGYMPRSLRRMLIQNCCQDTGVNRVTCFGFAHHYEHNGSHLPHSHAWHEHSHESHEHTGAGHDSHGSNQGHQHNMNQRRRHHHQHIVSFEDALCRISHHRRHHHSHESTEEVPQGALAACCEQSGEARKECINSLRRQRADRVCAEEEELPAWHFSGEESALIRDTCCAEEGNERYACFNNTLQGKREEVQAKKMQFYTERLAHRQRVKAARMCNHLNHDHDHSRHTEARLIGVPPQKREHMRQVWEQRRADMSVCCELEGVQRMDCIRTMRQDRIDRVCELGEPLVMTHISGKWNNVHPVASNCCLADGKRRRLPGEERYHCFNESLIKGEMKHSRWHLNWNGHTVHEEHHAHSGTHNMAEGHSMLRRCCETGMNFARDNRFTTENSQSRCSSGAISYIEFEENCPRCQRFFTRCCVKAVAISRSSSNK</sequence>
<name>R7UAS5_CAPTE</name>
<evidence type="ECO:0000313" key="6">
    <source>
        <dbReference type="EnsemblMetazoa" id="CapteP221065"/>
    </source>
</evidence>
<dbReference type="HOGENOM" id="CLU_401292_0_0_1"/>
<dbReference type="EnsemblMetazoa" id="CapteT221065">
    <property type="protein sequence ID" value="CapteP221065"/>
    <property type="gene ID" value="CapteG221065"/>
</dbReference>
<proteinExistence type="predicted"/>
<keyword evidence="2" id="KW-0964">Secreted</keyword>
<accession>R7UAS5</accession>
<dbReference type="Proteomes" id="UP000014760">
    <property type="component" value="Unassembled WGS sequence"/>
</dbReference>
<feature type="compositionally biased region" description="Basic and acidic residues" evidence="4">
    <location>
        <begin position="302"/>
        <end position="321"/>
    </location>
</feature>
<gene>
    <name evidence="5" type="ORF">CAPTEDRAFT_221065</name>
</gene>
<evidence type="ECO:0000256" key="4">
    <source>
        <dbReference type="SAM" id="MobiDB-lite"/>
    </source>
</evidence>
<evidence type="ECO:0000256" key="2">
    <source>
        <dbReference type="ARBA" id="ARBA00022525"/>
    </source>
</evidence>
<dbReference type="InterPro" id="IPR020858">
    <property type="entry name" value="Serum_albumin-like"/>
</dbReference>
<dbReference type="SUPFAM" id="SSF48552">
    <property type="entry name" value="Serum albumin-like"/>
    <property type="match status" value="1"/>
</dbReference>
<evidence type="ECO:0000256" key="1">
    <source>
        <dbReference type="ARBA" id="ARBA00004613"/>
    </source>
</evidence>